<accession>A0A1Y2E9J8</accession>
<evidence type="ECO:0000256" key="1">
    <source>
        <dbReference type="SAM" id="MobiDB-lite"/>
    </source>
</evidence>
<name>A0A1Y2E9J8_9PEZI</name>
<organism evidence="2 3">
    <name type="scientific">Pseudomassariella vexata</name>
    <dbReference type="NCBI Taxonomy" id="1141098"/>
    <lineage>
        <taxon>Eukaryota</taxon>
        <taxon>Fungi</taxon>
        <taxon>Dikarya</taxon>
        <taxon>Ascomycota</taxon>
        <taxon>Pezizomycotina</taxon>
        <taxon>Sordariomycetes</taxon>
        <taxon>Xylariomycetidae</taxon>
        <taxon>Amphisphaeriales</taxon>
        <taxon>Pseudomassariaceae</taxon>
        <taxon>Pseudomassariella</taxon>
    </lineage>
</organism>
<keyword evidence="3" id="KW-1185">Reference proteome</keyword>
<dbReference type="GeneID" id="63779798"/>
<feature type="compositionally biased region" description="Polar residues" evidence="1">
    <location>
        <begin position="29"/>
        <end position="46"/>
    </location>
</feature>
<comment type="caution">
    <text evidence="2">The sequence shown here is derived from an EMBL/GenBank/DDBJ whole genome shotgun (WGS) entry which is preliminary data.</text>
</comment>
<evidence type="ECO:0000313" key="3">
    <source>
        <dbReference type="Proteomes" id="UP000193689"/>
    </source>
</evidence>
<feature type="region of interest" description="Disordered" evidence="1">
    <location>
        <begin position="1"/>
        <end position="126"/>
    </location>
</feature>
<dbReference type="AlphaFoldDB" id="A0A1Y2E9J8"/>
<proteinExistence type="predicted"/>
<dbReference type="InParanoid" id="A0A1Y2E9J8"/>
<dbReference type="RefSeq" id="XP_040718159.1">
    <property type="nucleotide sequence ID" value="XM_040863586.1"/>
</dbReference>
<protein>
    <submittedName>
        <fullName evidence="2">Uncharacterized protein</fullName>
    </submittedName>
</protein>
<dbReference type="OrthoDB" id="3260716at2759"/>
<evidence type="ECO:0000313" key="2">
    <source>
        <dbReference type="EMBL" id="ORY67535.1"/>
    </source>
</evidence>
<feature type="compositionally biased region" description="Basic and acidic residues" evidence="1">
    <location>
        <begin position="52"/>
        <end position="72"/>
    </location>
</feature>
<reference evidence="2 3" key="1">
    <citation type="submission" date="2016-07" db="EMBL/GenBank/DDBJ databases">
        <title>Pervasive Adenine N6-methylation of Active Genes in Fungi.</title>
        <authorList>
            <consortium name="DOE Joint Genome Institute"/>
            <person name="Mondo S.J."/>
            <person name="Dannebaum R.O."/>
            <person name="Kuo R.C."/>
            <person name="Labutti K."/>
            <person name="Haridas S."/>
            <person name="Kuo A."/>
            <person name="Salamov A."/>
            <person name="Ahrendt S.R."/>
            <person name="Lipzen A."/>
            <person name="Sullivan W."/>
            <person name="Andreopoulos W.B."/>
            <person name="Clum A."/>
            <person name="Lindquist E."/>
            <person name="Daum C."/>
            <person name="Ramamoorthy G.K."/>
            <person name="Gryganskyi A."/>
            <person name="Culley D."/>
            <person name="Magnuson J.K."/>
            <person name="James T.Y."/>
            <person name="O'Malley M.A."/>
            <person name="Stajich J.E."/>
            <person name="Spatafora J.W."/>
            <person name="Visel A."/>
            <person name="Grigoriev I.V."/>
        </authorList>
    </citation>
    <scope>NUCLEOTIDE SEQUENCE [LARGE SCALE GENOMIC DNA]</scope>
    <source>
        <strain evidence="2 3">CBS 129021</strain>
    </source>
</reference>
<dbReference type="EMBL" id="MCFJ01000004">
    <property type="protein sequence ID" value="ORY67535.1"/>
    <property type="molecule type" value="Genomic_DNA"/>
</dbReference>
<gene>
    <name evidence="2" type="ORF">BCR38DRAFT_483150</name>
</gene>
<sequence>MSANNSHLQTLPAGTHKPNTASEVPGQGLNPSLGGTTSAAVHNDNQFGKPLQDMEGRELGGSRDHKKERSELEEVGASTGKNLIGEKGSGLPKHVGKGSKGKADPDYPSATDQVPESAETVAAENSGPKCRVYGWFSAGNSQ</sequence>
<dbReference type="Proteomes" id="UP000193689">
    <property type="component" value="Unassembled WGS sequence"/>
</dbReference>